<keyword evidence="4" id="KW-0732">Signal</keyword>
<feature type="compositionally biased region" description="Polar residues" evidence="3">
    <location>
        <begin position="327"/>
        <end position="337"/>
    </location>
</feature>
<dbReference type="STRING" id="33114.A0A2G2V5H0"/>
<reference evidence="6" key="2">
    <citation type="journal article" date="2017" name="J. Anim. Genet.">
        <title>Multiple reference genome sequences of hot pepper reveal the massive evolution of plant disease resistance genes by retroduplication.</title>
        <authorList>
            <person name="Kim S."/>
            <person name="Park J."/>
            <person name="Yeom S.-I."/>
            <person name="Kim Y.-M."/>
            <person name="Seo E."/>
            <person name="Kim K.-T."/>
            <person name="Kim M.-S."/>
            <person name="Lee J.M."/>
            <person name="Cheong K."/>
            <person name="Shin H.-S."/>
            <person name="Kim S.-B."/>
            <person name="Han K."/>
            <person name="Lee J."/>
            <person name="Park M."/>
            <person name="Lee H.-A."/>
            <person name="Lee H.-Y."/>
            <person name="Lee Y."/>
            <person name="Oh S."/>
            <person name="Lee J.H."/>
            <person name="Choi E."/>
            <person name="Choi E."/>
            <person name="Lee S.E."/>
            <person name="Jeon J."/>
            <person name="Kim H."/>
            <person name="Choi G."/>
            <person name="Song H."/>
            <person name="Lee J."/>
            <person name="Lee S.-C."/>
            <person name="Kwon J.-K."/>
            <person name="Lee H.-Y."/>
            <person name="Koo N."/>
            <person name="Hong Y."/>
            <person name="Kim R.W."/>
            <person name="Kang W.-H."/>
            <person name="Huh J.H."/>
            <person name="Kang B.-C."/>
            <person name="Yang T.-J."/>
            <person name="Lee Y.-H."/>
            <person name="Bennetzen J.L."/>
            <person name="Choi D."/>
        </authorList>
    </citation>
    <scope>NUCLEOTIDE SEQUENCE [LARGE SCALE GENOMIC DNA]</scope>
    <source>
        <strain evidence="6">cv. PBC81</strain>
    </source>
</reference>
<dbReference type="PANTHER" id="PTHR31342:SF7">
    <property type="entry name" value="PROTEIN CHUP1, CHLOROPLASTIC"/>
    <property type="match status" value="1"/>
</dbReference>
<feature type="region of interest" description="Disordered" evidence="3">
    <location>
        <begin position="398"/>
        <end position="429"/>
    </location>
</feature>
<dbReference type="OrthoDB" id="1917273at2759"/>
<evidence type="ECO:0000256" key="2">
    <source>
        <dbReference type="SAM" id="Coils"/>
    </source>
</evidence>
<feature type="coiled-coil region" evidence="2">
    <location>
        <begin position="207"/>
        <end position="288"/>
    </location>
</feature>
<evidence type="ECO:0000256" key="4">
    <source>
        <dbReference type="SAM" id="SignalP"/>
    </source>
</evidence>
<dbReference type="PANTHER" id="PTHR31342">
    <property type="entry name" value="PROTEIN CHUP1, CHLOROPLASTIC"/>
    <property type="match status" value="1"/>
</dbReference>
<feature type="region of interest" description="Disordered" evidence="3">
    <location>
        <begin position="25"/>
        <end position="51"/>
    </location>
</feature>
<dbReference type="AlphaFoldDB" id="A0A2G2V5H0"/>
<dbReference type="GO" id="GO:0009902">
    <property type="term" value="P:chloroplast relocation"/>
    <property type="evidence" value="ECO:0007669"/>
    <property type="project" value="TreeGrafter"/>
</dbReference>
<reference evidence="5 6" key="1">
    <citation type="journal article" date="2017" name="Genome Biol.">
        <title>New reference genome sequences of hot pepper reveal the massive evolution of plant disease-resistance genes by retroduplication.</title>
        <authorList>
            <person name="Kim S."/>
            <person name="Park J."/>
            <person name="Yeom S.I."/>
            <person name="Kim Y.M."/>
            <person name="Seo E."/>
            <person name="Kim K.T."/>
            <person name="Kim M.S."/>
            <person name="Lee J.M."/>
            <person name="Cheong K."/>
            <person name="Shin H.S."/>
            <person name="Kim S.B."/>
            <person name="Han K."/>
            <person name="Lee J."/>
            <person name="Park M."/>
            <person name="Lee H.A."/>
            <person name="Lee H.Y."/>
            <person name="Lee Y."/>
            <person name="Oh S."/>
            <person name="Lee J.H."/>
            <person name="Choi E."/>
            <person name="Choi E."/>
            <person name="Lee S.E."/>
            <person name="Jeon J."/>
            <person name="Kim H."/>
            <person name="Choi G."/>
            <person name="Song H."/>
            <person name="Lee J."/>
            <person name="Lee S.C."/>
            <person name="Kwon J.K."/>
            <person name="Lee H.Y."/>
            <person name="Koo N."/>
            <person name="Hong Y."/>
            <person name="Kim R.W."/>
            <person name="Kang W.H."/>
            <person name="Huh J.H."/>
            <person name="Kang B.C."/>
            <person name="Yang T.J."/>
            <person name="Lee Y.H."/>
            <person name="Bennetzen J.L."/>
            <person name="Choi D."/>
        </authorList>
    </citation>
    <scope>NUCLEOTIDE SEQUENCE [LARGE SCALE GENOMIC DNA]</scope>
    <source>
        <strain evidence="6">cv. PBC81</strain>
    </source>
</reference>
<evidence type="ECO:0000256" key="1">
    <source>
        <dbReference type="ARBA" id="ARBA00023054"/>
    </source>
</evidence>
<dbReference type="GO" id="GO:0009707">
    <property type="term" value="C:chloroplast outer membrane"/>
    <property type="evidence" value="ECO:0007669"/>
    <property type="project" value="TreeGrafter"/>
</dbReference>
<evidence type="ECO:0000313" key="5">
    <source>
        <dbReference type="EMBL" id="PHT28225.1"/>
    </source>
</evidence>
<keyword evidence="6" id="KW-1185">Reference proteome</keyword>
<feature type="coiled-coil region" evidence="2">
    <location>
        <begin position="72"/>
        <end position="178"/>
    </location>
</feature>
<feature type="chain" id="PRO_5013592370" evidence="4">
    <location>
        <begin position="18"/>
        <end position="781"/>
    </location>
</feature>
<gene>
    <name evidence="5" type="ORF">CQW23_32179</name>
</gene>
<organism evidence="5 6">
    <name type="scientific">Capsicum baccatum</name>
    <name type="common">Peruvian pepper</name>
    <dbReference type="NCBI Taxonomy" id="33114"/>
    <lineage>
        <taxon>Eukaryota</taxon>
        <taxon>Viridiplantae</taxon>
        <taxon>Streptophyta</taxon>
        <taxon>Embryophyta</taxon>
        <taxon>Tracheophyta</taxon>
        <taxon>Spermatophyta</taxon>
        <taxon>Magnoliopsida</taxon>
        <taxon>eudicotyledons</taxon>
        <taxon>Gunneridae</taxon>
        <taxon>Pentapetalae</taxon>
        <taxon>asterids</taxon>
        <taxon>lamiids</taxon>
        <taxon>Solanales</taxon>
        <taxon>Solanaceae</taxon>
        <taxon>Solanoideae</taxon>
        <taxon>Capsiceae</taxon>
        <taxon>Capsicum</taxon>
    </lineage>
</organism>
<proteinExistence type="predicted"/>
<sequence>MIVRLGLVVVASIVAYAVKKINVKSPKSSSKKSGNGEELPEQRGYGGDEKEQLVYSTDGRLEEREKVYQTEMANNANELERLRNLVKELEEREVKLEGELLEYYGLKEQESDILELQKQLKIKTVEIDMLNITINTLQAEKQKLQEELFHGATARKDLEAARSKIKELQRQMQLEANQTKAQLLLLKQHVTGLQEKEEEAFKRDSEVDKKLKLVKELEVEVMELKRKNKELQHEKRELVIKLDAAESKIAKLSNMTENEMVAQVREEVTNLKHTNEDLLKQVEGLQMNRFSEVEELVYLRWVNACLRFELRNYQTPQGKVSARDLSKSLSPRSQQKAKQLMLEYAGSERGQGDTDLESNFSQPSSSGSEDFDNASIDSSTSRFCSFSKKPNLIQKLKKWGSRGGKDDSSVMSSPARSLGGASPGRMSMSVRPRGPLESLMLRNAGDGVAITTFGTAEEYDSPETPKLPSIRMRESSAEALNSVASSFSLMSKSVEGVLDEKYPAFKDRHKLAVEREKQIKVKAEQARAARFERSLPPKLAQLKEKSVPLPGSVPVLPVVSASGGAGGDKVHRAPELVEFYQTLMKRESKKDTPSALITANSNTSDARSNMIGEIENRSTFLLAVDERAVLKHFDWPEGKADALREAAFEYQDLMKLEKQVTTFVDDPNLQCDAALKKMYRLLEKVEQSVYALLRTRDMAASRYREFGIPTDWLQDSVQLARKYMKRVASELDALDGPEKEPNREFLILQGVRFAFRVHQFGGGFDAESMKAFEELRSRVRS</sequence>
<feature type="compositionally biased region" description="Polar residues" evidence="3">
    <location>
        <begin position="357"/>
        <end position="368"/>
    </location>
</feature>
<evidence type="ECO:0000256" key="3">
    <source>
        <dbReference type="SAM" id="MobiDB-lite"/>
    </source>
</evidence>
<dbReference type="Proteomes" id="UP000224567">
    <property type="component" value="Unassembled WGS sequence"/>
</dbReference>
<protein>
    <submittedName>
        <fullName evidence="5">Protein CHUP1, chloroplastic</fullName>
    </submittedName>
</protein>
<feature type="region of interest" description="Disordered" evidence="3">
    <location>
        <begin position="319"/>
        <end position="374"/>
    </location>
</feature>
<accession>A0A2G2V5H0</accession>
<dbReference type="InterPro" id="IPR040265">
    <property type="entry name" value="CHUP1/IPGA1-like"/>
</dbReference>
<dbReference type="EMBL" id="MLFT02000249">
    <property type="protein sequence ID" value="PHT28225.1"/>
    <property type="molecule type" value="Genomic_DNA"/>
</dbReference>
<evidence type="ECO:0000313" key="6">
    <source>
        <dbReference type="Proteomes" id="UP000224567"/>
    </source>
</evidence>
<comment type="caution">
    <text evidence="5">The sequence shown here is derived from an EMBL/GenBank/DDBJ whole genome shotgun (WGS) entry which is preliminary data.</text>
</comment>
<feature type="signal peptide" evidence="4">
    <location>
        <begin position="1"/>
        <end position="17"/>
    </location>
</feature>
<keyword evidence="1 2" id="KW-0175">Coiled coil</keyword>
<name>A0A2G2V5H0_CAPBA</name>